<name>A0A0T6DUL0_9GAMM</name>
<dbReference type="STRING" id="554343.AS194_13050"/>
<dbReference type="InterPro" id="IPR006314">
    <property type="entry name" value="Dyp_peroxidase"/>
</dbReference>
<dbReference type="PANTHER" id="PTHR30521:SF5">
    <property type="entry name" value="BLR4509 PROTEIN"/>
    <property type="match status" value="1"/>
</dbReference>
<dbReference type="PROSITE" id="PS51404">
    <property type="entry name" value="DYP_PEROXIDASE"/>
    <property type="match status" value="1"/>
</dbReference>
<dbReference type="SUPFAM" id="SSF54909">
    <property type="entry name" value="Dimeric alpha+beta barrel"/>
    <property type="match status" value="1"/>
</dbReference>
<keyword evidence="6" id="KW-0175">Coiled coil</keyword>
<evidence type="ECO:0000256" key="2">
    <source>
        <dbReference type="ARBA" id="ARBA00022559"/>
    </source>
</evidence>
<evidence type="ECO:0000259" key="8">
    <source>
        <dbReference type="Pfam" id="PF21105"/>
    </source>
</evidence>
<feature type="coiled-coil region" evidence="6">
    <location>
        <begin position="184"/>
        <end position="211"/>
    </location>
</feature>
<dbReference type="GeneID" id="303307842"/>
<feature type="region of interest" description="Disordered" evidence="7">
    <location>
        <begin position="344"/>
        <end position="363"/>
    </location>
</feature>
<accession>A0A0T6DUL0</accession>
<evidence type="ECO:0000256" key="4">
    <source>
        <dbReference type="ARBA" id="ARBA00023002"/>
    </source>
</evidence>
<feature type="domain" description="DyP dimeric alpha+beta barrel" evidence="8">
    <location>
        <begin position="89"/>
        <end position="217"/>
    </location>
</feature>
<reference evidence="9 10" key="1">
    <citation type="submission" date="2015-11" db="EMBL/GenBank/DDBJ databases">
        <title>Permanent draft genome of Psychrobacter piscatorii LQ58.</title>
        <authorList>
            <person name="Zhou M."/>
            <person name="Dong B."/>
            <person name="Liu Q."/>
        </authorList>
    </citation>
    <scope>NUCLEOTIDE SEQUENCE [LARGE SCALE GENOMIC DNA]</scope>
    <source>
        <strain evidence="9 10">LQ58</strain>
    </source>
</reference>
<dbReference type="Pfam" id="PF21105">
    <property type="entry name" value="DyP_N"/>
    <property type="match status" value="1"/>
</dbReference>
<dbReference type="PANTHER" id="PTHR30521">
    <property type="entry name" value="DEFERROCHELATASE/PEROXIDASE"/>
    <property type="match status" value="1"/>
</dbReference>
<dbReference type="InterPro" id="IPR049509">
    <property type="entry name" value="DyP_N"/>
</dbReference>
<proteinExistence type="predicted"/>
<keyword evidence="5" id="KW-0408">Iron</keyword>
<evidence type="ECO:0000256" key="7">
    <source>
        <dbReference type="SAM" id="MobiDB-lite"/>
    </source>
</evidence>
<dbReference type="GO" id="GO:0005829">
    <property type="term" value="C:cytosol"/>
    <property type="evidence" value="ECO:0007669"/>
    <property type="project" value="TreeGrafter"/>
</dbReference>
<evidence type="ECO:0000256" key="3">
    <source>
        <dbReference type="ARBA" id="ARBA00022723"/>
    </source>
</evidence>
<protein>
    <submittedName>
        <fullName evidence="9">Peroxidase</fullName>
    </submittedName>
</protein>
<dbReference type="GO" id="GO:0046872">
    <property type="term" value="F:metal ion binding"/>
    <property type="evidence" value="ECO:0007669"/>
    <property type="project" value="UniProtKB-KW"/>
</dbReference>
<sequence length="520" mass="57658">MSNDDNKPLTGLTDKLQDLKDEFGNRIENSDFETWLKGVKEEVGDGIEMMARRARGVFNPNLVTMQLKDIQSIVLRERPAPYFGTVVALKINNADVGKQMLAQVLPHVTGSEDWHKDMQATLSIVMTYEGLQALGVPQSSLDSFPESFKAGMAARAEQLRDFDVNAPENWMAPFGDKGDIHVGAAIIADTKDKWQAKLDELRDNLTDHIDVDNPANGDVEILIEQDFGSNDNVKNVFGYRDGISNPEIQGSGIQTPSNHDGDPIAAGEFVLGYEGEAGLVAPMPQPEVLGKNGSFMVLRAYHSHVAAFNKYRKDNTDSEEEAELLGAKMWGRWRSGAPLILSPDHDDKALGDDPSRNNDFGYKDDPYGKKCPFGAHIRRMNPRDSEDFILSDVRIHRIVRRSVGFGEVVPPDVIEDDGKDRGLFFIGINAHAMETVEFLQSQWINDGNFMSLGEEKDPMVGLHSGDKGGSDKDSDADTFTVPADPIRKRYHGIETFNTLHGGEYFFIPSLSALKWISELS</sequence>
<dbReference type="AlphaFoldDB" id="A0A0T6DUL0"/>
<dbReference type="RefSeq" id="WP_058023648.1">
    <property type="nucleotide sequence ID" value="NZ_LNDJ01000008.1"/>
</dbReference>
<evidence type="ECO:0000256" key="5">
    <source>
        <dbReference type="ARBA" id="ARBA00023004"/>
    </source>
</evidence>
<keyword evidence="3" id="KW-0479">Metal-binding</keyword>
<dbReference type="NCBIfam" id="TIGR01413">
    <property type="entry name" value="Dyp_perox_fam"/>
    <property type="match status" value="1"/>
</dbReference>
<keyword evidence="4" id="KW-0560">Oxidoreductase</keyword>
<keyword evidence="10" id="KW-1185">Reference proteome</keyword>
<evidence type="ECO:0000256" key="6">
    <source>
        <dbReference type="SAM" id="Coils"/>
    </source>
</evidence>
<dbReference type="Proteomes" id="UP000051202">
    <property type="component" value="Unassembled WGS sequence"/>
</dbReference>
<comment type="cofactor">
    <cofactor evidence="1">
        <name>heme b</name>
        <dbReference type="ChEBI" id="CHEBI:60344"/>
    </cofactor>
</comment>
<dbReference type="GO" id="GO:0004601">
    <property type="term" value="F:peroxidase activity"/>
    <property type="evidence" value="ECO:0007669"/>
    <property type="project" value="UniProtKB-KW"/>
</dbReference>
<dbReference type="GO" id="GO:0020037">
    <property type="term" value="F:heme binding"/>
    <property type="evidence" value="ECO:0007669"/>
    <property type="project" value="InterPro"/>
</dbReference>
<evidence type="ECO:0000313" key="9">
    <source>
        <dbReference type="EMBL" id="KRU23570.1"/>
    </source>
</evidence>
<dbReference type="InterPro" id="IPR011008">
    <property type="entry name" value="Dimeric_a/b-barrel"/>
</dbReference>
<evidence type="ECO:0000313" key="10">
    <source>
        <dbReference type="Proteomes" id="UP000051202"/>
    </source>
</evidence>
<evidence type="ECO:0000256" key="1">
    <source>
        <dbReference type="ARBA" id="ARBA00001970"/>
    </source>
</evidence>
<comment type="caution">
    <text evidence="9">The sequence shown here is derived from an EMBL/GenBank/DDBJ whole genome shotgun (WGS) entry which is preliminary data.</text>
</comment>
<organism evidence="9 10">
    <name type="scientific">Psychrobacter piscatorii</name>
    <dbReference type="NCBI Taxonomy" id="554343"/>
    <lineage>
        <taxon>Bacteria</taxon>
        <taxon>Pseudomonadati</taxon>
        <taxon>Pseudomonadota</taxon>
        <taxon>Gammaproteobacteria</taxon>
        <taxon>Moraxellales</taxon>
        <taxon>Moraxellaceae</taxon>
        <taxon>Psychrobacter</taxon>
    </lineage>
</organism>
<gene>
    <name evidence="9" type="ORF">AS194_13050</name>
</gene>
<dbReference type="EMBL" id="LNDJ01000008">
    <property type="protein sequence ID" value="KRU23570.1"/>
    <property type="molecule type" value="Genomic_DNA"/>
</dbReference>
<keyword evidence="2 9" id="KW-0575">Peroxidase</keyword>